<reference evidence="1" key="1">
    <citation type="journal article" date="2021" name="Sci. Adv.">
        <title>The American lobster genome reveals insights on longevity, neural, and immune adaptations.</title>
        <authorList>
            <person name="Polinski J.M."/>
            <person name="Zimin A.V."/>
            <person name="Clark K.F."/>
            <person name="Kohn A.B."/>
            <person name="Sadowski N."/>
            <person name="Timp W."/>
            <person name="Ptitsyn A."/>
            <person name="Khanna P."/>
            <person name="Romanova D.Y."/>
            <person name="Williams P."/>
            <person name="Greenwood S.J."/>
            <person name="Moroz L.L."/>
            <person name="Walt D.R."/>
            <person name="Bodnar A.G."/>
        </authorList>
    </citation>
    <scope>NUCLEOTIDE SEQUENCE</scope>
    <source>
        <strain evidence="1">GMGI-L3</strain>
    </source>
</reference>
<comment type="caution">
    <text evidence="1">The sequence shown here is derived from an EMBL/GenBank/DDBJ whole genome shotgun (WGS) entry which is preliminary data.</text>
</comment>
<organism evidence="1 2">
    <name type="scientific">Homarus americanus</name>
    <name type="common">American lobster</name>
    <dbReference type="NCBI Taxonomy" id="6706"/>
    <lineage>
        <taxon>Eukaryota</taxon>
        <taxon>Metazoa</taxon>
        <taxon>Ecdysozoa</taxon>
        <taxon>Arthropoda</taxon>
        <taxon>Crustacea</taxon>
        <taxon>Multicrustacea</taxon>
        <taxon>Malacostraca</taxon>
        <taxon>Eumalacostraca</taxon>
        <taxon>Eucarida</taxon>
        <taxon>Decapoda</taxon>
        <taxon>Pleocyemata</taxon>
        <taxon>Astacidea</taxon>
        <taxon>Nephropoidea</taxon>
        <taxon>Nephropidae</taxon>
        <taxon>Homarus</taxon>
    </lineage>
</organism>
<gene>
    <name evidence="1" type="ORF">Hamer_G027209</name>
</gene>
<name>A0A8J5N126_HOMAM</name>
<proteinExistence type="predicted"/>
<evidence type="ECO:0000313" key="1">
    <source>
        <dbReference type="EMBL" id="KAG7170767.1"/>
    </source>
</evidence>
<sequence length="11" mass="1251">MVDCISSVLKR</sequence>
<dbReference type="EMBL" id="JAHLQT010013596">
    <property type="protein sequence ID" value="KAG7170767.1"/>
    <property type="molecule type" value="Genomic_DNA"/>
</dbReference>
<evidence type="ECO:0000313" key="2">
    <source>
        <dbReference type="Proteomes" id="UP000747542"/>
    </source>
</evidence>
<accession>A0A8J5N126</accession>
<protein>
    <submittedName>
        <fullName evidence="1">Uncharacterized protein</fullName>
    </submittedName>
</protein>
<feature type="non-terminal residue" evidence="1">
    <location>
        <position position="11"/>
    </location>
</feature>
<dbReference type="Proteomes" id="UP000747542">
    <property type="component" value="Unassembled WGS sequence"/>
</dbReference>
<keyword evidence="2" id="KW-1185">Reference proteome</keyword>